<dbReference type="InterPro" id="IPR045275">
    <property type="entry name" value="MscS_archaea/bacteria_type"/>
</dbReference>
<dbReference type="InterPro" id="IPR006686">
    <property type="entry name" value="MscS_channel_CS"/>
</dbReference>
<dbReference type="InterPro" id="IPR023408">
    <property type="entry name" value="MscS_beta-dom_sf"/>
</dbReference>
<dbReference type="SUPFAM" id="SSF82689">
    <property type="entry name" value="Mechanosensitive channel protein MscS (YggB), C-terminal domain"/>
    <property type="match status" value="1"/>
</dbReference>
<dbReference type="AlphaFoldDB" id="A0AAW3JQ45"/>
<organism evidence="10 11">
    <name type="scientific">Butyribacter intestini</name>
    <dbReference type="NCBI Taxonomy" id="1703332"/>
    <lineage>
        <taxon>Bacteria</taxon>
        <taxon>Bacillati</taxon>
        <taxon>Bacillota</taxon>
        <taxon>Clostridia</taxon>
        <taxon>Lachnospirales</taxon>
        <taxon>Lachnospiraceae</taxon>
        <taxon>Butyribacter</taxon>
    </lineage>
</organism>
<evidence type="ECO:0000259" key="9">
    <source>
        <dbReference type="Pfam" id="PF21082"/>
    </source>
</evidence>
<keyword evidence="11" id="KW-1185">Reference proteome</keyword>
<dbReference type="Gene3D" id="1.10.287.1260">
    <property type="match status" value="1"/>
</dbReference>
<evidence type="ECO:0000256" key="1">
    <source>
        <dbReference type="ARBA" id="ARBA00004651"/>
    </source>
</evidence>
<dbReference type="InterPro" id="IPR006685">
    <property type="entry name" value="MscS_channel_2nd"/>
</dbReference>
<name>A0AAW3JQ45_9FIRM</name>
<feature type="transmembrane region" description="Helical" evidence="7">
    <location>
        <begin position="102"/>
        <end position="124"/>
    </location>
</feature>
<evidence type="ECO:0000256" key="4">
    <source>
        <dbReference type="ARBA" id="ARBA00022692"/>
    </source>
</evidence>
<comment type="caution">
    <text evidence="10">The sequence shown here is derived from an EMBL/GenBank/DDBJ whole genome shotgun (WGS) entry which is preliminary data.</text>
</comment>
<dbReference type="Gene3D" id="2.30.30.60">
    <property type="match status" value="1"/>
</dbReference>
<dbReference type="SUPFAM" id="SSF82861">
    <property type="entry name" value="Mechanosensitive channel protein MscS (YggB), transmembrane region"/>
    <property type="match status" value="1"/>
</dbReference>
<keyword evidence="5 7" id="KW-1133">Transmembrane helix</keyword>
<dbReference type="Proteomes" id="UP000050833">
    <property type="component" value="Unassembled WGS sequence"/>
</dbReference>
<dbReference type="Pfam" id="PF00924">
    <property type="entry name" value="MS_channel_2nd"/>
    <property type="match status" value="1"/>
</dbReference>
<evidence type="ECO:0000313" key="10">
    <source>
        <dbReference type="EMBL" id="KQC84425.1"/>
    </source>
</evidence>
<sequence>MLYTRGLLSSAAGVVEQSASGKAIGVDELQKVMNSSASDEQKTSFFIQYLLSQREWLLDFAKTLLIAVIVFVIGRKLVKLALKVTKKTMERKAVEISVQKFVMSLATFAYNILLLMVIAGIIGIGTSSIVAVLGSAGLAVGLALQGSLSNLAGGVLILLLKPFRVGDYIITAGAEGTVMSIDIFYTRIATTDNKVVVIPNGTISNSNVTNTTKQDERMLVLEFTVSLDANIEEVKTEIMKLIEGNERILHEMNRCVVVDKLTPVNIKMQAKAWTKSEDYWDVKYLLLEQISIVLQGFRG</sequence>
<dbReference type="Gene3D" id="3.30.70.100">
    <property type="match status" value="1"/>
</dbReference>
<evidence type="ECO:0008006" key="12">
    <source>
        <dbReference type="Google" id="ProtNLM"/>
    </source>
</evidence>
<evidence type="ECO:0000259" key="8">
    <source>
        <dbReference type="Pfam" id="PF00924"/>
    </source>
</evidence>
<evidence type="ECO:0000256" key="7">
    <source>
        <dbReference type="SAM" id="Phobius"/>
    </source>
</evidence>
<accession>A0AAW3JQ45</accession>
<evidence type="ECO:0000256" key="2">
    <source>
        <dbReference type="ARBA" id="ARBA00008017"/>
    </source>
</evidence>
<feature type="domain" description="Mechanosensitive ion channel MscS C-terminal" evidence="9">
    <location>
        <begin position="220"/>
        <end position="290"/>
    </location>
</feature>
<gene>
    <name evidence="10" type="ORF">APZ18_14085</name>
</gene>
<comment type="similarity">
    <text evidence="2">Belongs to the MscS (TC 1.A.23) family.</text>
</comment>
<feature type="transmembrane region" description="Helical" evidence="7">
    <location>
        <begin position="60"/>
        <end position="82"/>
    </location>
</feature>
<dbReference type="PANTHER" id="PTHR30221">
    <property type="entry name" value="SMALL-CONDUCTANCE MECHANOSENSITIVE CHANNEL"/>
    <property type="match status" value="1"/>
</dbReference>
<dbReference type="Pfam" id="PF21082">
    <property type="entry name" value="MS_channel_3rd"/>
    <property type="match status" value="1"/>
</dbReference>
<evidence type="ECO:0000256" key="3">
    <source>
        <dbReference type="ARBA" id="ARBA00022475"/>
    </source>
</evidence>
<feature type="domain" description="Mechanosensitive ion channel MscS" evidence="8">
    <location>
        <begin position="147"/>
        <end position="212"/>
    </location>
</feature>
<protein>
    <recommendedName>
        <fullName evidence="12">Small-conductance mechanosensitive channel</fullName>
    </recommendedName>
</protein>
<evidence type="ECO:0000256" key="6">
    <source>
        <dbReference type="ARBA" id="ARBA00023136"/>
    </source>
</evidence>
<dbReference type="SUPFAM" id="SSF50182">
    <property type="entry name" value="Sm-like ribonucleoproteins"/>
    <property type="match status" value="1"/>
</dbReference>
<dbReference type="GO" id="GO:0008381">
    <property type="term" value="F:mechanosensitive monoatomic ion channel activity"/>
    <property type="evidence" value="ECO:0007669"/>
    <property type="project" value="InterPro"/>
</dbReference>
<proteinExistence type="inferred from homology"/>
<dbReference type="InterPro" id="IPR011066">
    <property type="entry name" value="MscS_channel_C_sf"/>
</dbReference>
<keyword evidence="6 7" id="KW-0472">Membrane</keyword>
<keyword evidence="4 7" id="KW-0812">Transmembrane</keyword>
<dbReference type="PROSITE" id="PS01246">
    <property type="entry name" value="UPF0003"/>
    <property type="match status" value="1"/>
</dbReference>
<dbReference type="InterPro" id="IPR010920">
    <property type="entry name" value="LSM_dom_sf"/>
</dbReference>
<reference evidence="10 11" key="1">
    <citation type="submission" date="2015-10" db="EMBL/GenBank/DDBJ databases">
        <title>Butyribacter intestini gen. nov., sp. nov., a butyric acid-producing bacterium of the family Lachnospiraceae isolated from the human faeces.</title>
        <authorList>
            <person name="Zou Y."/>
            <person name="Xue W."/>
            <person name="Luo G."/>
            <person name="Lv M."/>
        </authorList>
    </citation>
    <scope>NUCLEOTIDE SEQUENCE [LARGE SCALE GENOMIC DNA]</scope>
    <source>
        <strain evidence="10 11">TF01-11</strain>
    </source>
</reference>
<dbReference type="InterPro" id="IPR049278">
    <property type="entry name" value="MS_channel_C"/>
</dbReference>
<feature type="transmembrane region" description="Helical" evidence="7">
    <location>
        <begin position="136"/>
        <end position="160"/>
    </location>
</feature>
<evidence type="ECO:0000256" key="5">
    <source>
        <dbReference type="ARBA" id="ARBA00022989"/>
    </source>
</evidence>
<dbReference type="GO" id="GO:0005886">
    <property type="term" value="C:plasma membrane"/>
    <property type="evidence" value="ECO:0007669"/>
    <property type="project" value="UniProtKB-SubCell"/>
</dbReference>
<evidence type="ECO:0000313" key="11">
    <source>
        <dbReference type="Proteomes" id="UP000050833"/>
    </source>
</evidence>
<keyword evidence="3" id="KW-1003">Cell membrane</keyword>
<dbReference type="InterPro" id="IPR011014">
    <property type="entry name" value="MscS_channel_TM-2"/>
</dbReference>
<dbReference type="PANTHER" id="PTHR30221:SF1">
    <property type="entry name" value="SMALL-CONDUCTANCE MECHANOSENSITIVE CHANNEL"/>
    <property type="match status" value="1"/>
</dbReference>
<dbReference type="RefSeq" id="WP_055946141.1">
    <property type="nucleotide sequence ID" value="NZ_JAQDCV010000003.1"/>
</dbReference>
<dbReference type="EMBL" id="LLKB01000006">
    <property type="protein sequence ID" value="KQC84425.1"/>
    <property type="molecule type" value="Genomic_DNA"/>
</dbReference>
<comment type="subcellular location">
    <subcellularLocation>
        <location evidence="1">Cell membrane</location>
        <topology evidence="1">Multi-pass membrane protein</topology>
    </subcellularLocation>
</comment>